<keyword evidence="2" id="KW-0963">Cytoplasm</keyword>
<evidence type="ECO:0000313" key="6">
    <source>
        <dbReference type="EMBL" id="TPX56267.1"/>
    </source>
</evidence>
<reference evidence="6 7" key="1">
    <citation type="journal article" date="2019" name="Sci. Rep.">
        <title>Comparative genomics of chytrid fungi reveal insights into the obligate biotrophic and pathogenic lifestyle of Synchytrium endobioticum.</title>
        <authorList>
            <person name="van de Vossenberg B.T.L.H."/>
            <person name="Warris S."/>
            <person name="Nguyen H.D.T."/>
            <person name="van Gent-Pelzer M.P.E."/>
            <person name="Joly D.L."/>
            <person name="van de Geest H.C."/>
            <person name="Bonants P.J.M."/>
            <person name="Smith D.S."/>
            <person name="Levesque C.A."/>
            <person name="van der Lee T.A.J."/>
        </authorList>
    </citation>
    <scope>NUCLEOTIDE SEQUENCE [LARGE SCALE GENOMIC DNA]</scope>
    <source>
        <strain evidence="6 7">CBS 809.83</strain>
    </source>
</reference>
<keyword evidence="4" id="KW-0687">Ribonucleoprotein</keyword>
<feature type="region of interest" description="Disordered" evidence="5">
    <location>
        <begin position="1"/>
        <end position="42"/>
    </location>
</feature>
<dbReference type="PANTHER" id="PTHR17453:SF0">
    <property type="entry name" value="SIGNAL RECOGNITION PARTICLE 19 KDA PROTEIN"/>
    <property type="match status" value="1"/>
</dbReference>
<dbReference type="GO" id="GO:0008312">
    <property type="term" value="F:7S RNA binding"/>
    <property type="evidence" value="ECO:0007669"/>
    <property type="project" value="InterPro"/>
</dbReference>
<dbReference type="Proteomes" id="UP000318582">
    <property type="component" value="Unassembled WGS sequence"/>
</dbReference>
<name>A0A507DYK0_9FUNG</name>
<dbReference type="PANTHER" id="PTHR17453">
    <property type="entry name" value="SIGNAL RECOGNITION PARTICLE 19 KD PROTEIN"/>
    <property type="match status" value="1"/>
</dbReference>
<sequence>MDPDDIDDMDFDLPQELISPASPHTRSTSSSNSSSIPAPTAPSFLSSAHLPPASDAAMREIAKSWTVIYPINMSSTGKQHRKLALAQCPTRTPSALYIAECVRFLGLPAAFEPEKRHPADPLVFGRVRVQIRDPVTHQPLNPNVRTKRHLVKEVARYYPGIEMKMNEQDPRMPAMAAASRSEASSV</sequence>
<keyword evidence="7" id="KW-1185">Reference proteome</keyword>
<dbReference type="GO" id="GO:0005786">
    <property type="term" value="C:signal recognition particle, endoplasmic reticulum targeting"/>
    <property type="evidence" value="ECO:0007669"/>
    <property type="project" value="UniProtKB-KW"/>
</dbReference>
<comment type="caution">
    <text evidence="6">The sequence shown here is derived from an EMBL/GenBank/DDBJ whole genome shotgun (WGS) entry which is preliminary data.</text>
</comment>
<feature type="compositionally biased region" description="Low complexity" evidence="5">
    <location>
        <begin position="19"/>
        <end position="42"/>
    </location>
</feature>
<dbReference type="SUPFAM" id="SSF69695">
    <property type="entry name" value="SRP19"/>
    <property type="match status" value="1"/>
</dbReference>
<dbReference type="Gene3D" id="3.30.56.30">
    <property type="entry name" value="Signal recognition particle, SRP19-like subunit"/>
    <property type="match status" value="1"/>
</dbReference>
<dbReference type="Pfam" id="PF01922">
    <property type="entry name" value="SRP19"/>
    <property type="match status" value="1"/>
</dbReference>
<protein>
    <submittedName>
        <fullName evidence="6">Uncharacterized protein</fullName>
    </submittedName>
</protein>
<comment type="subcellular location">
    <subcellularLocation>
        <location evidence="1">Cytoplasm</location>
    </subcellularLocation>
</comment>
<evidence type="ECO:0000256" key="2">
    <source>
        <dbReference type="ARBA" id="ARBA00022490"/>
    </source>
</evidence>
<gene>
    <name evidence="6" type="ORF">PhCBS80983_g04638</name>
</gene>
<dbReference type="STRING" id="109895.A0A507DYK0"/>
<dbReference type="InterPro" id="IPR036521">
    <property type="entry name" value="SRP19-like_sf"/>
</dbReference>
<proteinExistence type="predicted"/>
<dbReference type="InterPro" id="IPR002778">
    <property type="entry name" value="Signal_recog_particle_SRP19"/>
</dbReference>
<evidence type="ECO:0000256" key="3">
    <source>
        <dbReference type="ARBA" id="ARBA00023135"/>
    </source>
</evidence>
<evidence type="ECO:0000256" key="5">
    <source>
        <dbReference type="SAM" id="MobiDB-lite"/>
    </source>
</evidence>
<feature type="non-terminal residue" evidence="6">
    <location>
        <position position="186"/>
    </location>
</feature>
<evidence type="ECO:0000256" key="4">
    <source>
        <dbReference type="ARBA" id="ARBA00023274"/>
    </source>
</evidence>
<keyword evidence="3" id="KW-0733">Signal recognition particle</keyword>
<accession>A0A507DYK0</accession>
<feature type="compositionally biased region" description="Acidic residues" evidence="5">
    <location>
        <begin position="1"/>
        <end position="13"/>
    </location>
</feature>
<evidence type="ECO:0000313" key="7">
    <source>
        <dbReference type="Proteomes" id="UP000318582"/>
    </source>
</evidence>
<dbReference type="GO" id="GO:0006617">
    <property type="term" value="P:SRP-dependent cotranslational protein targeting to membrane, signal sequence recognition"/>
    <property type="evidence" value="ECO:0007669"/>
    <property type="project" value="TreeGrafter"/>
</dbReference>
<dbReference type="EMBL" id="QEAQ01000080">
    <property type="protein sequence ID" value="TPX56267.1"/>
    <property type="molecule type" value="Genomic_DNA"/>
</dbReference>
<organism evidence="6 7">
    <name type="scientific">Powellomyces hirtus</name>
    <dbReference type="NCBI Taxonomy" id="109895"/>
    <lineage>
        <taxon>Eukaryota</taxon>
        <taxon>Fungi</taxon>
        <taxon>Fungi incertae sedis</taxon>
        <taxon>Chytridiomycota</taxon>
        <taxon>Chytridiomycota incertae sedis</taxon>
        <taxon>Chytridiomycetes</taxon>
        <taxon>Spizellomycetales</taxon>
        <taxon>Powellomycetaceae</taxon>
        <taxon>Powellomyces</taxon>
    </lineage>
</organism>
<evidence type="ECO:0000256" key="1">
    <source>
        <dbReference type="ARBA" id="ARBA00004496"/>
    </source>
</evidence>
<dbReference type="AlphaFoldDB" id="A0A507DYK0"/>